<sequence>MKKSQKKDPTYRPYVEIFIGVLLSTLGLFFIVLSGKNFEPHGEWELYNQGINPGGNGGIAVIASKLFDHKNPDLLLILIIFLISFTLFMLIIGSFFFAKKTLKRSFFAWAVFSIVLILLFLFLKEYRDKIYSCYVLKNDNKKEFNLRRYFGFFRNIQVIQQPNCFQLCF</sequence>
<accession>A0A851H9I2</accession>
<dbReference type="EMBL" id="JABUOH010000019">
    <property type="protein sequence ID" value="NWN45592.1"/>
    <property type="molecule type" value="Genomic_DNA"/>
</dbReference>
<gene>
    <name evidence="2" type="ORF">HR065_00635</name>
</gene>
<feature type="transmembrane region" description="Helical" evidence="1">
    <location>
        <begin position="12"/>
        <end position="33"/>
    </location>
</feature>
<reference evidence="2 3" key="1">
    <citation type="submission" date="2020-06" db="EMBL/GenBank/DDBJ databases">
        <title>Draft genome sequence of Candidatus Phytoplasma pruni (X-disease group, subgroup 16SrIII-B) strain ChTDIII from Argentina.</title>
        <authorList>
            <person name="Fernandez F.D."/>
            <person name="Zuebert C."/>
            <person name="Huettel B."/>
            <person name="Kube M."/>
            <person name="Conci L.R."/>
        </authorList>
    </citation>
    <scope>NUCLEOTIDE SEQUENCE [LARGE SCALE GENOMIC DNA]</scope>
    <source>
        <strain evidence="2 3">ChTDIII</strain>
    </source>
</reference>
<evidence type="ECO:0000313" key="3">
    <source>
        <dbReference type="Proteomes" id="UP000568109"/>
    </source>
</evidence>
<keyword evidence="1" id="KW-1133">Transmembrane helix</keyword>
<protein>
    <submittedName>
        <fullName evidence="2">Uncharacterized protein</fullName>
    </submittedName>
</protein>
<evidence type="ECO:0000256" key="1">
    <source>
        <dbReference type="SAM" id="Phobius"/>
    </source>
</evidence>
<dbReference type="Proteomes" id="UP000568109">
    <property type="component" value="Unassembled WGS sequence"/>
</dbReference>
<name>A0A851H9I2_9MOLU</name>
<comment type="caution">
    <text evidence="2">The sequence shown here is derived from an EMBL/GenBank/DDBJ whole genome shotgun (WGS) entry which is preliminary data.</text>
</comment>
<organism evidence="2 3">
    <name type="scientific">Candidatus Phytoplasma pruni</name>
    <dbReference type="NCBI Taxonomy" id="479893"/>
    <lineage>
        <taxon>Bacteria</taxon>
        <taxon>Bacillati</taxon>
        <taxon>Mycoplasmatota</taxon>
        <taxon>Mollicutes</taxon>
        <taxon>Acholeplasmatales</taxon>
        <taxon>Acholeplasmataceae</taxon>
        <taxon>Candidatus Phytoplasma</taxon>
        <taxon>16SrIII (X-disease group)</taxon>
    </lineage>
</organism>
<dbReference type="AlphaFoldDB" id="A0A851H9I2"/>
<proteinExistence type="predicted"/>
<keyword evidence="1" id="KW-0812">Transmembrane</keyword>
<evidence type="ECO:0000313" key="2">
    <source>
        <dbReference type="EMBL" id="NWN45592.1"/>
    </source>
</evidence>
<dbReference type="RefSeq" id="WP_178733993.1">
    <property type="nucleotide sequence ID" value="NZ_JABUOH010000019.1"/>
</dbReference>
<feature type="transmembrane region" description="Helical" evidence="1">
    <location>
        <begin position="105"/>
        <end position="123"/>
    </location>
</feature>
<keyword evidence="1" id="KW-0472">Membrane</keyword>
<feature type="transmembrane region" description="Helical" evidence="1">
    <location>
        <begin position="74"/>
        <end position="98"/>
    </location>
</feature>
<keyword evidence="3" id="KW-1185">Reference proteome</keyword>